<evidence type="ECO:0000313" key="2">
    <source>
        <dbReference type="Proteomes" id="UP000094385"/>
    </source>
</evidence>
<sequence>MNEETKQAVLALVKDSSATNAQIADMVNAAYGTHILARDVYNRTYNHKEESGTSCARYIETLRKDRMVYRVRT</sequence>
<organism evidence="1 2">
    <name type="scientific">Lipomyces starkeyi NRRL Y-11557</name>
    <dbReference type="NCBI Taxonomy" id="675824"/>
    <lineage>
        <taxon>Eukaryota</taxon>
        <taxon>Fungi</taxon>
        <taxon>Dikarya</taxon>
        <taxon>Ascomycota</taxon>
        <taxon>Saccharomycotina</taxon>
        <taxon>Lipomycetes</taxon>
        <taxon>Lipomycetales</taxon>
        <taxon>Lipomycetaceae</taxon>
        <taxon>Lipomyces</taxon>
    </lineage>
</organism>
<accession>A0A1E3Q732</accession>
<protein>
    <submittedName>
        <fullName evidence="1">Uncharacterized protein</fullName>
    </submittedName>
</protein>
<name>A0A1E3Q732_LIPST</name>
<dbReference type="Proteomes" id="UP000094385">
    <property type="component" value="Unassembled WGS sequence"/>
</dbReference>
<evidence type="ECO:0000313" key="1">
    <source>
        <dbReference type="EMBL" id="ODQ73304.1"/>
    </source>
</evidence>
<dbReference type="AlphaFoldDB" id="A0A1E3Q732"/>
<proteinExistence type="predicted"/>
<reference evidence="1 2" key="1">
    <citation type="journal article" date="2016" name="Proc. Natl. Acad. Sci. U.S.A.">
        <title>Comparative genomics of biotechnologically important yeasts.</title>
        <authorList>
            <person name="Riley R."/>
            <person name="Haridas S."/>
            <person name="Wolfe K.H."/>
            <person name="Lopes M.R."/>
            <person name="Hittinger C.T."/>
            <person name="Goeker M."/>
            <person name="Salamov A.A."/>
            <person name="Wisecaver J.H."/>
            <person name="Long T.M."/>
            <person name="Calvey C.H."/>
            <person name="Aerts A.L."/>
            <person name="Barry K.W."/>
            <person name="Choi C."/>
            <person name="Clum A."/>
            <person name="Coughlan A.Y."/>
            <person name="Deshpande S."/>
            <person name="Douglass A.P."/>
            <person name="Hanson S.J."/>
            <person name="Klenk H.-P."/>
            <person name="LaButti K.M."/>
            <person name="Lapidus A."/>
            <person name="Lindquist E.A."/>
            <person name="Lipzen A.M."/>
            <person name="Meier-Kolthoff J.P."/>
            <person name="Ohm R.A."/>
            <person name="Otillar R.P."/>
            <person name="Pangilinan J.L."/>
            <person name="Peng Y."/>
            <person name="Rokas A."/>
            <person name="Rosa C.A."/>
            <person name="Scheuner C."/>
            <person name="Sibirny A.A."/>
            <person name="Slot J.C."/>
            <person name="Stielow J.B."/>
            <person name="Sun H."/>
            <person name="Kurtzman C.P."/>
            <person name="Blackwell M."/>
            <person name="Grigoriev I.V."/>
            <person name="Jeffries T.W."/>
        </authorList>
    </citation>
    <scope>NUCLEOTIDE SEQUENCE [LARGE SCALE GENOMIC DNA]</scope>
    <source>
        <strain evidence="1 2">NRRL Y-11557</strain>
    </source>
</reference>
<gene>
    <name evidence="1" type="ORF">LIPSTDRAFT_71685</name>
</gene>
<dbReference type="EMBL" id="KV454294">
    <property type="protein sequence ID" value="ODQ73304.1"/>
    <property type="molecule type" value="Genomic_DNA"/>
</dbReference>
<keyword evidence="2" id="KW-1185">Reference proteome</keyword>